<evidence type="ECO:0000313" key="6">
    <source>
        <dbReference type="EMBL" id="NII06750.1"/>
    </source>
</evidence>
<evidence type="ECO:0000256" key="3">
    <source>
        <dbReference type="ARBA" id="ARBA00023163"/>
    </source>
</evidence>
<sequence length="184" mass="20082">MARLVYERADVVPMLAEVFRELGYDGASMARIHERTGLGKGSLYHFFPGGKDDMAAAVLADIDAWFERHLFASLRTDPPARAIDAMWQTVASYFQGGGRVCLVGAFALDGTRDRFAIAVATYFARWIDALADALVRAGRDAKAARDAAEEAVAGIQGAIVLARALDDRETFARAMTRLAQRLRA</sequence>
<dbReference type="GO" id="GO:0003677">
    <property type="term" value="F:DNA binding"/>
    <property type="evidence" value="ECO:0007669"/>
    <property type="project" value="UniProtKB-UniRule"/>
</dbReference>
<evidence type="ECO:0000313" key="7">
    <source>
        <dbReference type="Proteomes" id="UP000490980"/>
    </source>
</evidence>
<protein>
    <submittedName>
        <fullName evidence="6">Helix-turn-helix transcriptional regulator</fullName>
    </submittedName>
</protein>
<dbReference type="RefSeq" id="WP_166948019.1">
    <property type="nucleotide sequence ID" value="NZ_JAARLZ010000005.1"/>
</dbReference>
<dbReference type="EMBL" id="JAARLZ010000005">
    <property type="protein sequence ID" value="NII06750.1"/>
    <property type="molecule type" value="Genomic_DNA"/>
</dbReference>
<name>A0A7X5UA66_9GAMM</name>
<comment type="caution">
    <text evidence="6">The sequence shown here is derived from an EMBL/GenBank/DDBJ whole genome shotgun (WGS) entry which is preliminary data.</text>
</comment>
<dbReference type="PANTHER" id="PTHR47506:SF1">
    <property type="entry name" value="HTH-TYPE TRANSCRIPTIONAL REGULATOR YJDC"/>
    <property type="match status" value="1"/>
</dbReference>
<dbReference type="Pfam" id="PF00440">
    <property type="entry name" value="TetR_N"/>
    <property type="match status" value="1"/>
</dbReference>
<reference evidence="6 7" key="1">
    <citation type="submission" date="2020-03" db="EMBL/GenBank/DDBJ databases">
        <authorList>
            <person name="Lai Q."/>
        </authorList>
    </citation>
    <scope>NUCLEOTIDE SEQUENCE [LARGE SCALE GENOMIC DNA]</scope>
    <source>
        <strain evidence="6 7">CCUG 25036</strain>
    </source>
</reference>
<gene>
    <name evidence="6" type="ORF">HBF25_10170</name>
</gene>
<dbReference type="InterPro" id="IPR009057">
    <property type="entry name" value="Homeodomain-like_sf"/>
</dbReference>
<keyword evidence="7" id="KW-1185">Reference proteome</keyword>
<evidence type="ECO:0000259" key="5">
    <source>
        <dbReference type="PROSITE" id="PS50977"/>
    </source>
</evidence>
<dbReference type="InterPro" id="IPR036271">
    <property type="entry name" value="Tet_transcr_reg_TetR-rel_C_sf"/>
</dbReference>
<dbReference type="AlphaFoldDB" id="A0A7X5UA66"/>
<dbReference type="Gene3D" id="1.10.357.10">
    <property type="entry name" value="Tetracycline Repressor, domain 2"/>
    <property type="match status" value="1"/>
</dbReference>
<dbReference type="InterPro" id="IPR054156">
    <property type="entry name" value="YxaF_TetR_C"/>
</dbReference>
<feature type="DNA-binding region" description="H-T-H motif" evidence="4">
    <location>
        <begin position="28"/>
        <end position="47"/>
    </location>
</feature>
<dbReference type="SUPFAM" id="SSF46689">
    <property type="entry name" value="Homeodomain-like"/>
    <property type="match status" value="1"/>
</dbReference>
<dbReference type="Pfam" id="PF21993">
    <property type="entry name" value="TetR_C_13_2"/>
    <property type="match status" value="1"/>
</dbReference>
<accession>A0A7X5UA66</accession>
<dbReference type="PROSITE" id="PS50977">
    <property type="entry name" value="HTH_TETR_2"/>
    <property type="match status" value="1"/>
</dbReference>
<dbReference type="InterPro" id="IPR001647">
    <property type="entry name" value="HTH_TetR"/>
</dbReference>
<dbReference type="Proteomes" id="UP000490980">
    <property type="component" value="Unassembled WGS sequence"/>
</dbReference>
<keyword evidence="3" id="KW-0804">Transcription</keyword>
<evidence type="ECO:0000256" key="2">
    <source>
        <dbReference type="ARBA" id="ARBA00023125"/>
    </source>
</evidence>
<organism evidence="6 7">
    <name type="scientific">Luteibacter anthropi</name>
    <dbReference type="NCBI Taxonomy" id="564369"/>
    <lineage>
        <taxon>Bacteria</taxon>
        <taxon>Pseudomonadati</taxon>
        <taxon>Pseudomonadota</taxon>
        <taxon>Gammaproteobacteria</taxon>
        <taxon>Lysobacterales</taxon>
        <taxon>Rhodanobacteraceae</taxon>
        <taxon>Luteibacter</taxon>
    </lineage>
</organism>
<dbReference type="PANTHER" id="PTHR47506">
    <property type="entry name" value="TRANSCRIPTIONAL REGULATORY PROTEIN"/>
    <property type="match status" value="1"/>
</dbReference>
<feature type="domain" description="HTH tetR-type" evidence="5">
    <location>
        <begin position="5"/>
        <end position="65"/>
    </location>
</feature>
<keyword evidence="1" id="KW-0805">Transcription regulation</keyword>
<evidence type="ECO:0000256" key="4">
    <source>
        <dbReference type="PROSITE-ProRule" id="PRU00335"/>
    </source>
</evidence>
<dbReference type="SUPFAM" id="SSF48498">
    <property type="entry name" value="Tetracyclin repressor-like, C-terminal domain"/>
    <property type="match status" value="1"/>
</dbReference>
<proteinExistence type="predicted"/>
<evidence type="ECO:0000256" key="1">
    <source>
        <dbReference type="ARBA" id="ARBA00023015"/>
    </source>
</evidence>
<keyword evidence="2 4" id="KW-0238">DNA-binding</keyword>